<dbReference type="Proteomes" id="UP000198649">
    <property type="component" value="Unassembled WGS sequence"/>
</dbReference>
<evidence type="ECO:0000313" key="2">
    <source>
        <dbReference type="EMBL" id="SFJ48431.1"/>
    </source>
</evidence>
<dbReference type="EMBL" id="FOQG01000035">
    <property type="protein sequence ID" value="SFJ48431.1"/>
    <property type="molecule type" value="Genomic_DNA"/>
</dbReference>
<feature type="domain" description="Helix-turn-helix" evidence="1">
    <location>
        <begin position="58"/>
        <end position="107"/>
    </location>
</feature>
<dbReference type="InterPro" id="IPR041657">
    <property type="entry name" value="HTH_17"/>
</dbReference>
<dbReference type="SUPFAM" id="SSF46955">
    <property type="entry name" value="Putative DNA-binding domain"/>
    <property type="match status" value="1"/>
</dbReference>
<evidence type="ECO:0000259" key="1">
    <source>
        <dbReference type="Pfam" id="PF12728"/>
    </source>
</evidence>
<name>A0A1I3RT24_9ACTN</name>
<dbReference type="OrthoDB" id="194758at2"/>
<proteinExistence type="predicted"/>
<dbReference type="Pfam" id="PF12728">
    <property type="entry name" value="HTH_17"/>
    <property type="match status" value="1"/>
</dbReference>
<protein>
    <submittedName>
        <fullName evidence="2">Transcriptional regulator, AlpA family</fullName>
    </submittedName>
</protein>
<accession>A0A1I3RT24</accession>
<dbReference type="AlphaFoldDB" id="A0A1I3RT24"/>
<dbReference type="InterPro" id="IPR009061">
    <property type="entry name" value="DNA-bd_dom_put_sf"/>
</dbReference>
<reference evidence="2 3" key="1">
    <citation type="submission" date="2016-10" db="EMBL/GenBank/DDBJ databases">
        <authorList>
            <person name="de Groot N.N."/>
        </authorList>
    </citation>
    <scope>NUCLEOTIDE SEQUENCE [LARGE SCALE GENOMIC DNA]</scope>
    <source>
        <strain evidence="2 3">CGMCC 1.11156</strain>
    </source>
</reference>
<evidence type="ECO:0000313" key="3">
    <source>
        <dbReference type="Proteomes" id="UP000198649"/>
    </source>
</evidence>
<keyword evidence="3" id="KW-1185">Reference proteome</keyword>
<gene>
    <name evidence="2" type="ORF">SAMN05216561_13517</name>
</gene>
<dbReference type="STRING" id="1005945.SAMN05216561_13517"/>
<organism evidence="2 3">
    <name type="scientific">Nocardioides psychrotolerans</name>
    <dbReference type="NCBI Taxonomy" id="1005945"/>
    <lineage>
        <taxon>Bacteria</taxon>
        <taxon>Bacillati</taxon>
        <taxon>Actinomycetota</taxon>
        <taxon>Actinomycetes</taxon>
        <taxon>Propionibacteriales</taxon>
        <taxon>Nocardioidaceae</taxon>
        <taxon>Nocardioides</taxon>
    </lineage>
</organism>
<sequence length="121" mass="13461">MPCQHLVSTLNLGLDPAVEALGRSRWPAGCLVHLLGMDTNTSFRATNLDRHRDLLEPVLTLAELAVQLCVSVQTLYDLRSQGRGPRGFRVGRQLRFRVSEIDSWLARMEGADADRHPVSGQ</sequence>